<gene>
    <name evidence="2" type="ORF">CCYN74_190055</name>
</gene>
<evidence type="ECO:0000313" key="3">
    <source>
        <dbReference type="Proteomes" id="UP000038083"/>
    </source>
</evidence>
<dbReference type="RefSeq" id="WP_018278531.1">
    <property type="nucleotide sequence ID" value="NZ_CDOF01000013.1"/>
</dbReference>
<sequence>MNVTEFKPEVAENLNYYVYRLIDPRNSKTFYVGKGKGNRVFNHIKTALSFNEKGDDAVSLKYDKIREIQKAKFQVKHIIHRHGMSENTAFEVESALIDAYGEDGELTNLVRGHKSDDFGMMTSEQIEEKYTAEEAVFKHNMILITINNYNHEVDDIYQKVRFSWKLSIKRARKSEYVLAVKNGIIIGVFKPLEWREATRENFPDFDHEVPDRVGFVGERASKEVQNLYLRKRVPKGFSKKGSANPVRYT</sequence>
<dbReference type="Proteomes" id="UP000038083">
    <property type="component" value="Unassembled WGS sequence"/>
</dbReference>
<evidence type="ECO:0000259" key="1">
    <source>
        <dbReference type="PROSITE" id="PS50164"/>
    </source>
</evidence>
<accession>A0A0B7HAA5</accession>
<dbReference type="AlphaFoldDB" id="A0A0B7HAA5"/>
<reference evidence="2 3" key="1">
    <citation type="submission" date="2015-01" db="EMBL/GenBank/DDBJ databases">
        <authorList>
            <person name="MANFREDI Pablo"/>
        </authorList>
    </citation>
    <scope>NUCLEOTIDE SEQUENCE [LARGE SCALE GENOMIC DNA]</scope>
    <source>
        <strain evidence="2 3">Ccy74</strain>
    </source>
</reference>
<dbReference type="PROSITE" id="PS50164">
    <property type="entry name" value="GIY_YIG"/>
    <property type="match status" value="1"/>
</dbReference>
<dbReference type="InterPro" id="IPR000305">
    <property type="entry name" value="GIY-YIG_endonuc"/>
</dbReference>
<evidence type="ECO:0000313" key="2">
    <source>
        <dbReference type="EMBL" id="CEN36586.1"/>
    </source>
</evidence>
<dbReference type="OrthoDB" id="67448at2"/>
<organism evidence="2 3">
    <name type="scientific">Capnocytophaga cynodegmi</name>
    <dbReference type="NCBI Taxonomy" id="28189"/>
    <lineage>
        <taxon>Bacteria</taxon>
        <taxon>Pseudomonadati</taxon>
        <taxon>Bacteroidota</taxon>
        <taxon>Flavobacteriia</taxon>
        <taxon>Flavobacteriales</taxon>
        <taxon>Flavobacteriaceae</taxon>
        <taxon>Capnocytophaga</taxon>
    </lineage>
</organism>
<proteinExistence type="predicted"/>
<dbReference type="CDD" id="cd10440">
    <property type="entry name" value="GIY-YIG_COG3680"/>
    <property type="match status" value="1"/>
</dbReference>
<dbReference type="Pfam" id="PF22945">
    <property type="entry name" value="LEM-3_GIY-YIG"/>
    <property type="match status" value="1"/>
</dbReference>
<name>A0A0B7HAA5_9FLAO</name>
<dbReference type="EMBL" id="CDOG01000011">
    <property type="protein sequence ID" value="CEN36586.1"/>
    <property type="molecule type" value="Genomic_DNA"/>
</dbReference>
<protein>
    <submittedName>
        <fullName evidence="2">Putative phage head-tail adaptor</fullName>
    </submittedName>
</protein>
<feature type="domain" description="GIY-YIG" evidence="1">
    <location>
        <begin position="14"/>
        <end position="109"/>
    </location>
</feature>